<accession>A0A7L5E3I0</accession>
<keyword evidence="9" id="KW-0406">Ion transport</keyword>
<dbReference type="Pfam" id="PF06736">
    <property type="entry name" value="TMEM175"/>
    <property type="match status" value="1"/>
</dbReference>
<evidence type="ECO:0000256" key="3">
    <source>
        <dbReference type="ARBA" id="ARBA00022448"/>
    </source>
</evidence>
<evidence type="ECO:0000256" key="1">
    <source>
        <dbReference type="ARBA" id="ARBA00004141"/>
    </source>
</evidence>
<dbReference type="KEGG" id="mrob:HH214_15300"/>
<keyword evidence="7" id="KW-0630">Potassium</keyword>
<evidence type="ECO:0000256" key="7">
    <source>
        <dbReference type="ARBA" id="ARBA00022958"/>
    </source>
</evidence>
<evidence type="ECO:0000256" key="5">
    <source>
        <dbReference type="ARBA" id="ARBA00022692"/>
    </source>
</evidence>
<keyword evidence="6" id="KW-0631">Potassium channel</keyword>
<keyword evidence="8 13" id="KW-1133">Transmembrane helix</keyword>
<evidence type="ECO:0000313" key="14">
    <source>
        <dbReference type="EMBL" id="QJD97138.1"/>
    </source>
</evidence>
<evidence type="ECO:0000256" key="9">
    <source>
        <dbReference type="ARBA" id="ARBA00023065"/>
    </source>
</evidence>
<feature type="transmembrane region" description="Helical" evidence="13">
    <location>
        <begin position="45"/>
        <end position="66"/>
    </location>
</feature>
<dbReference type="PANTHER" id="PTHR31462">
    <property type="entry name" value="ENDOSOMAL/LYSOSOMAL POTASSIUM CHANNEL TMEM175"/>
    <property type="match status" value="1"/>
</dbReference>
<organism evidence="14 15">
    <name type="scientific">Mucilaginibacter robiniae</name>
    <dbReference type="NCBI Taxonomy" id="2728022"/>
    <lineage>
        <taxon>Bacteria</taxon>
        <taxon>Pseudomonadati</taxon>
        <taxon>Bacteroidota</taxon>
        <taxon>Sphingobacteriia</taxon>
        <taxon>Sphingobacteriales</taxon>
        <taxon>Sphingobacteriaceae</taxon>
        <taxon>Mucilaginibacter</taxon>
    </lineage>
</organism>
<dbReference type="AlphaFoldDB" id="A0A7L5E3I0"/>
<dbReference type="RefSeq" id="WP_169609047.1">
    <property type="nucleotide sequence ID" value="NZ_CP051682.1"/>
</dbReference>
<dbReference type="GO" id="GO:0016020">
    <property type="term" value="C:membrane"/>
    <property type="evidence" value="ECO:0007669"/>
    <property type="project" value="UniProtKB-SubCell"/>
</dbReference>
<comment type="catalytic activity">
    <reaction evidence="12">
        <text>K(+)(in) = K(+)(out)</text>
        <dbReference type="Rhea" id="RHEA:29463"/>
        <dbReference type="ChEBI" id="CHEBI:29103"/>
    </reaction>
</comment>
<feature type="transmembrane region" description="Helical" evidence="13">
    <location>
        <begin position="78"/>
        <end position="99"/>
    </location>
</feature>
<keyword evidence="5 13" id="KW-0812">Transmembrane</keyword>
<dbReference type="GO" id="GO:0015252">
    <property type="term" value="F:proton channel activity"/>
    <property type="evidence" value="ECO:0007669"/>
    <property type="project" value="InterPro"/>
</dbReference>
<reference evidence="14 15" key="1">
    <citation type="submission" date="2020-04" db="EMBL/GenBank/DDBJ databases">
        <title>Genome sequencing of novel species.</title>
        <authorList>
            <person name="Heo J."/>
            <person name="Kim S.-J."/>
            <person name="Kim J.-S."/>
            <person name="Hong S.-B."/>
            <person name="Kwon S.-W."/>
        </authorList>
    </citation>
    <scope>NUCLEOTIDE SEQUENCE [LARGE SCALE GENOMIC DNA]</scope>
    <source>
        <strain evidence="14 15">F39-2</strain>
    </source>
</reference>
<evidence type="ECO:0000256" key="2">
    <source>
        <dbReference type="ARBA" id="ARBA00006920"/>
    </source>
</evidence>
<dbReference type="GO" id="GO:0005267">
    <property type="term" value="F:potassium channel activity"/>
    <property type="evidence" value="ECO:0007669"/>
    <property type="project" value="UniProtKB-KW"/>
</dbReference>
<sequence>MNKNRLEAFSDGVFAIAITLLILNVKIPQANYVSGQQLYKVLHQAIPKLLTFAFTFLVIGVFWIAHHRIFAFAKVTDSILMWINIVYLMFIALIPYPAALLAENPYLPITIIIYSSTLFVIAVMHLILLEYIIRNNHTRHEILTDEVYRSAQKTALVGPVCYVLAAAGSYIHFYISFFFILSAMVYYIFFAGHAKMSQELVKIGETTKEEEGK</sequence>
<name>A0A7L5E3I0_9SPHI</name>
<evidence type="ECO:0000256" key="13">
    <source>
        <dbReference type="SAM" id="Phobius"/>
    </source>
</evidence>
<evidence type="ECO:0000256" key="10">
    <source>
        <dbReference type="ARBA" id="ARBA00023136"/>
    </source>
</evidence>
<evidence type="ECO:0000256" key="8">
    <source>
        <dbReference type="ARBA" id="ARBA00022989"/>
    </source>
</evidence>
<feature type="transmembrane region" description="Helical" evidence="13">
    <location>
        <begin position="111"/>
        <end position="133"/>
    </location>
</feature>
<dbReference type="InterPro" id="IPR010617">
    <property type="entry name" value="TMEM175-like"/>
</dbReference>
<keyword evidence="11" id="KW-0407">Ion channel</keyword>
<dbReference type="Proteomes" id="UP000503278">
    <property type="component" value="Chromosome"/>
</dbReference>
<evidence type="ECO:0000256" key="11">
    <source>
        <dbReference type="ARBA" id="ARBA00023303"/>
    </source>
</evidence>
<comment type="subcellular location">
    <subcellularLocation>
        <location evidence="1">Membrane</location>
        <topology evidence="1">Multi-pass membrane protein</topology>
    </subcellularLocation>
</comment>
<dbReference type="EMBL" id="CP051682">
    <property type="protein sequence ID" value="QJD97138.1"/>
    <property type="molecule type" value="Genomic_DNA"/>
</dbReference>
<evidence type="ECO:0000313" key="15">
    <source>
        <dbReference type="Proteomes" id="UP000503278"/>
    </source>
</evidence>
<evidence type="ECO:0000256" key="12">
    <source>
        <dbReference type="ARBA" id="ARBA00034430"/>
    </source>
</evidence>
<dbReference type="PANTHER" id="PTHR31462:SF5">
    <property type="entry name" value="ENDOSOMAL_LYSOSOMAL PROTON CHANNEL TMEM175"/>
    <property type="match status" value="1"/>
</dbReference>
<keyword evidence="4" id="KW-0633">Potassium transport</keyword>
<keyword evidence="3" id="KW-0813">Transport</keyword>
<gene>
    <name evidence="14" type="ORF">HH214_15300</name>
</gene>
<feature type="transmembrane region" description="Helical" evidence="13">
    <location>
        <begin position="177"/>
        <end position="194"/>
    </location>
</feature>
<keyword evidence="15" id="KW-1185">Reference proteome</keyword>
<proteinExistence type="inferred from homology"/>
<comment type="similarity">
    <text evidence="2">Belongs to the TMEM175 family.</text>
</comment>
<keyword evidence="10 13" id="KW-0472">Membrane</keyword>
<evidence type="ECO:0000256" key="4">
    <source>
        <dbReference type="ARBA" id="ARBA00022538"/>
    </source>
</evidence>
<protein>
    <submittedName>
        <fullName evidence="14">DUF1211 domain-containing protein</fullName>
    </submittedName>
</protein>
<evidence type="ECO:0000256" key="6">
    <source>
        <dbReference type="ARBA" id="ARBA00022826"/>
    </source>
</evidence>